<dbReference type="InterPro" id="IPR051202">
    <property type="entry name" value="Peptidase_C40"/>
</dbReference>
<protein>
    <submittedName>
        <fullName evidence="6">Peptidase</fullName>
    </submittedName>
</protein>
<reference evidence="6 7" key="1">
    <citation type="submission" date="2018-03" db="EMBL/GenBank/DDBJ databases">
        <title>Draft genome of Deinococcus sp. OD32.</title>
        <authorList>
            <person name="Wang X.-P."/>
            <person name="Du Z.-J."/>
        </authorList>
    </citation>
    <scope>NUCLEOTIDE SEQUENCE [LARGE SCALE GENOMIC DNA]</scope>
    <source>
        <strain evidence="6 7">OD32</strain>
    </source>
</reference>
<keyword evidence="3" id="KW-0378">Hydrolase</keyword>
<gene>
    <name evidence="6" type="ORF">C8263_01845</name>
</gene>
<evidence type="ECO:0000256" key="2">
    <source>
        <dbReference type="ARBA" id="ARBA00022670"/>
    </source>
</evidence>
<evidence type="ECO:0000256" key="1">
    <source>
        <dbReference type="ARBA" id="ARBA00007074"/>
    </source>
</evidence>
<dbReference type="Pfam" id="PF18348">
    <property type="entry name" value="SH3_16"/>
    <property type="match status" value="1"/>
</dbReference>
<dbReference type="Gene3D" id="2.30.30.40">
    <property type="entry name" value="SH3 Domains"/>
    <property type="match status" value="2"/>
</dbReference>
<comment type="caution">
    <text evidence="6">The sequence shown here is derived from an EMBL/GenBank/DDBJ whole genome shotgun (WGS) entry which is preliminary data.</text>
</comment>
<dbReference type="InterPro" id="IPR038765">
    <property type="entry name" value="Papain-like_cys_pep_sf"/>
</dbReference>
<dbReference type="EMBL" id="PYSV01000001">
    <property type="protein sequence ID" value="PTA69891.1"/>
    <property type="molecule type" value="Genomic_DNA"/>
</dbReference>
<keyword evidence="7" id="KW-1185">Reference proteome</keyword>
<dbReference type="OrthoDB" id="9808890at2"/>
<keyword evidence="2" id="KW-0645">Protease</keyword>
<keyword evidence="4" id="KW-0788">Thiol protease</keyword>
<dbReference type="GO" id="GO:0006508">
    <property type="term" value="P:proteolysis"/>
    <property type="evidence" value="ECO:0007669"/>
    <property type="project" value="UniProtKB-KW"/>
</dbReference>
<dbReference type="Gene3D" id="3.90.1720.10">
    <property type="entry name" value="endopeptidase domain like (from Nostoc punctiforme)"/>
    <property type="match status" value="1"/>
</dbReference>
<comment type="similarity">
    <text evidence="1">Belongs to the peptidase C40 family.</text>
</comment>
<organism evidence="6 7">
    <name type="scientific">Deinococcus arcticus</name>
    <dbReference type="NCBI Taxonomy" id="2136176"/>
    <lineage>
        <taxon>Bacteria</taxon>
        <taxon>Thermotogati</taxon>
        <taxon>Deinococcota</taxon>
        <taxon>Deinococci</taxon>
        <taxon>Deinococcales</taxon>
        <taxon>Deinococcaceae</taxon>
        <taxon>Deinococcus</taxon>
    </lineage>
</organism>
<evidence type="ECO:0000313" key="7">
    <source>
        <dbReference type="Proteomes" id="UP000240317"/>
    </source>
</evidence>
<accession>A0A2T3WDC8</accession>
<dbReference type="PANTHER" id="PTHR47053">
    <property type="entry name" value="MUREIN DD-ENDOPEPTIDASE MEPH-RELATED"/>
    <property type="match status" value="1"/>
</dbReference>
<dbReference type="Proteomes" id="UP000240317">
    <property type="component" value="Unassembled WGS sequence"/>
</dbReference>
<dbReference type="SUPFAM" id="SSF54001">
    <property type="entry name" value="Cysteine proteinases"/>
    <property type="match status" value="1"/>
</dbReference>
<evidence type="ECO:0000256" key="3">
    <source>
        <dbReference type="ARBA" id="ARBA00022801"/>
    </source>
</evidence>
<sequence>MRGQLPGEGWRYLGTRPQWAGPGRLSLLGDPEGRAEQVTEALPGEPLALLWENREGWARVRTAHDSYLGWVRAGDLQPQPPGAERLPVTALRAHAYAEPGIRHALVGELALGAQVGTRAGEVVEENGRRWVPVTLAGGADAWVQAAAFAPVPGDVADLALRFLDAPYVWGGRSAWGLDCSGLTQVVYAAHGRALPRDADQQQAALQAVDTAQRGDLAFFPGHVGLMLDDRRMVHANATHMRVTVETLGEGEYGTRLQQSLEGFGRWAP</sequence>
<feature type="domain" description="NlpC/P60" evidence="5">
    <location>
        <begin position="149"/>
        <end position="267"/>
    </location>
</feature>
<proteinExistence type="inferred from homology"/>
<dbReference type="AlphaFoldDB" id="A0A2T3WDC8"/>
<evidence type="ECO:0000313" key="6">
    <source>
        <dbReference type="EMBL" id="PTA69891.1"/>
    </source>
</evidence>
<dbReference type="PANTHER" id="PTHR47053:SF1">
    <property type="entry name" value="MUREIN DD-ENDOPEPTIDASE MEPH-RELATED"/>
    <property type="match status" value="1"/>
</dbReference>
<dbReference type="InterPro" id="IPR041382">
    <property type="entry name" value="SH3_16"/>
</dbReference>
<dbReference type="GO" id="GO:0008234">
    <property type="term" value="F:cysteine-type peptidase activity"/>
    <property type="evidence" value="ECO:0007669"/>
    <property type="project" value="UniProtKB-KW"/>
</dbReference>
<evidence type="ECO:0000259" key="5">
    <source>
        <dbReference type="PROSITE" id="PS51935"/>
    </source>
</evidence>
<dbReference type="Pfam" id="PF00877">
    <property type="entry name" value="NLPC_P60"/>
    <property type="match status" value="1"/>
</dbReference>
<name>A0A2T3WDC8_9DEIO</name>
<dbReference type="PROSITE" id="PS51935">
    <property type="entry name" value="NLPC_P60"/>
    <property type="match status" value="1"/>
</dbReference>
<evidence type="ECO:0000256" key="4">
    <source>
        <dbReference type="ARBA" id="ARBA00022807"/>
    </source>
</evidence>
<dbReference type="InterPro" id="IPR000064">
    <property type="entry name" value="NLP_P60_dom"/>
</dbReference>